<dbReference type="PANTHER" id="PTHR30346">
    <property type="entry name" value="TRANSCRIPTIONAL DUAL REGULATOR HCAR-RELATED"/>
    <property type="match status" value="1"/>
</dbReference>
<dbReference type="AlphaFoldDB" id="A0A9W6G9D0"/>
<sequence length="316" mass="34983">MNALERQEIEAFLILCEELHFGRTAKRMLISPARVTQLIQKAERLVGAPLFERTSRGVVLTELGQRFRQDLEPAHEAVQEAVRRAVDSGRGITGVLRLGFLGTTNGMHLLELGRAFEAKHEGATTRLLLESEVGDRLRPLVEDRVDLMATLLPVSDHDIVVGPVILRERLVMAMSADHPLAKREQSSMEDLADYPVIASSSKDELWIEHFVPRRTPSGRPIDRAYSVDTLQAGMAFIASRPTIGPIITQFAMFNQHAGITYRPIEQAPVIESALVWPAAKENELIRAFARVAEEHGPVELEWDPLAPTSPGAGDAV</sequence>
<dbReference type="InterPro" id="IPR000847">
    <property type="entry name" value="LysR_HTH_N"/>
</dbReference>
<comment type="similarity">
    <text evidence="1">Belongs to the LysR transcriptional regulatory family.</text>
</comment>
<gene>
    <name evidence="6" type="ORF">GALLR39Z86_24980</name>
</gene>
<dbReference type="InterPro" id="IPR036390">
    <property type="entry name" value="WH_DNA-bd_sf"/>
</dbReference>
<dbReference type="PANTHER" id="PTHR30346:SF0">
    <property type="entry name" value="HCA OPERON TRANSCRIPTIONAL ACTIVATOR HCAR"/>
    <property type="match status" value="1"/>
</dbReference>
<dbReference type="SUPFAM" id="SSF53850">
    <property type="entry name" value="Periplasmic binding protein-like II"/>
    <property type="match status" value="1"/>
</dbReference>
<dbReference type="GO" id="GO:0032993">
    <property type="term" value="C:protein-DNA complex"/>
    <property type="evidence" value="ECO:0007669"/>
    <property type="project" value="TreeGrafter"/>
</dbReference>
<name>A0A9W6G9D0_9ACTN</name>
<evidence type="ECO:0000256" key="2">
    <source>
        <dbReference type="ARBA" id="ARBA00023015"/>
    </source>
</evidence>
<comment type="caution">
    <text evidence="6">The sequence shown here is derived from an EMBL/GenBank/DDBJ whole genome shotgun (WGS) entry which is preliminary data.</text>
</comment>
<proteinExistence type="inferred from homology"/>
<dbReference type="InterPro" id="IPR036388">
    <property type="entry name" value="WH-like_DNA-bd_sf"/>
</dbReference>
<keyword evidence="3" id="KW-0238">DNA-binding</keyword>
<accession>A0A9W6G9D0</accession>
<reference evidence="6" key="1">
    <citation type="submission" date="2022-12" db="EMBL/GenBank/DDBJ databases">
        <title>Reference genome sequencing for broad-spectrum identification of bacterial and archaeal isolates by mass spectrometry.</title>
        <authorList>
            <person name="Sekiguchi Y."/>
            <person name="Tourlousse D.M."/>
        </authorList>
    </citation>
    <scope>NUCLEOTIDE SEQUENCE</scope>
    <source>
        <strain evidence="6">LLR39Z86</strain>
    </source>
</reference>
<dbReference type="Proteomes" id="UP001144313">
    <property type="component" value="Unassembled WGS sequence"/>
</dbReference>
<keyword evidence="4" id="KW-0804">Transcription</keyword>
<dbReference type="Gene3D" id="1.10.10.10">
    <property type="entry name" value="Winged helix-like DNA-binding domain superfamily/Winged helix DNA-binding domain"/>
    <property type="match status" value="1"/>
</dbReference>
<evidence type="ECO:0000256" key="3">
    <source>
        <dbReference type="ARBA" id="ARBA00023125"/>
    </source>
</evidence>
<dbReference type="EMBL" id="BSDT01000001">
    <property type="protein sequence ID" value="GLI42648.1"/>
    <property type="molecule type" value="Genomic_DNA"/>
</dbReference>
<protein>
    <submittedName>
        <fullName evidence="6">LysR family transcriptional regulator</fullName>
    </submittedName>
</protein>
<evidence type="ECO:0000256" key="4">
    <source>
        <dbReference type="ARBA" id="ARBA00023163"/>
    </source>
</evidence>
<dbReference type="PROSITE" id="PS50931">
    <property type="entry name" value="HTH_LYSR"/>
    <property type="match status" value="1"/>
</dbReference>
<evidence type="ECO:0000259" key="5">
    <source>
        <dbReference type="PROSITE" id="PS50931"/>
    </source>
</evidence>
<keyword evidence="2" id="KW-0805">Transcription regulation</keyword>
<dbReference type="Pfam" id="PF03466">
    <property type="entry name" value="LysR_substrate"/>
    <property type="match status" value="1"/>
</dbReference>
<evidence type="ECO:0000256" key="1">
    <source>
        <dbReference type="ARBA" id="ARBA00009437"/>
    </source>
</evidence>
<organism evidence="6 7">
    <name type="scientific">Glycomyces algeriensis</name>
    <dbReference type="NCBI Taxonomy" id="256037"/>
    <lineage>
        <taxon>Bacteria</taxon>
        <taxon>Bacillati</taxon>
        <taxon>Actinomycetota</taxon>
        <taxon>Actinomycetes</taxon>
        <taxon>Glycomycetales</taxon>
        <taxon>Glycomycetaceae</taxon>
        <taxon>Glycomyces</taxon>
    </lineage>
</organism>
<feature type="domain" description="HTH lysR-type" evidence="5">
    <location>
        <begin position="1"/>
        <end position="61"/>
    </location>
</feature>
<dbReference type="GO" id="GO:0003700">
    <property type="term" value="F:DNA-binding transcription factor activity"/>
    <property type="evidence" value="ECO:0007669"/>
    <property type="project" value="InterPro"/>
</dbReference>
<keyword evidence="7" id="KW-1185">Reference proteome</keyword>
<dbReference type="SUPFAM" id="SSF46785">
    <property type="entry name" value="Winged helix' DNA-binding domain"/>
    <property type="match status" value="1"/>
</dbReference>
<dbReference type="GO" id="GO:0003677">
    <property type="term" value="F:DNA binding"/>
    <property type="evidence" value="ECO:0007669"/>
    <property type="project" value="UniProtKB-KW"/>
</dbReference>
<dbReference type="Pfam" id="PF00126">
    <property type="entry name" value="HTH_1"/>
    <property type="match status" value="1"/>
</dbReference>
<dbReference type="InterPro" id="IPR005119">
    <property type="entry name" value="LysR_subst-bd"/>
</dbReference>
<dbReference type="Gene3D" id="3.40.190.10">
    <property type="entry name" value="Periplasmic binding protein-like II"/>
    <property type="match status" value="2"/>
</dbReference>
<evidence type="ECO:0000313" key="7">
    <source>
        <dbReference type="Proteomes" id="UP001144313"/>
    </source>
</evidence>
<evidence type="ECO:0000313" key="6">
    <source>
        <dbReference type="EMBL" id="GLI42648.1"/>
    </source>
</evidence>